<sequence>MSHHVIIAGTGRAGTSFLVQYLAACGLETHLAANPDDKLDENANAGLEDTPIAGHALPYIVKSPWLFEVVDDLMARTDITLDAVIMPMRDIVEAATSRVILEMRARYGNENVDPQVAQWETWGQTPGGIVYSLNPIDQARILALGFHETVRALVKKDVPMIFLDFPRLVEEGDYLWSKLEPILQTRVNRQDANAVHSRIADSGKVRAGKEIGEASKQQAQSGQPEKLSKSQVSFPSHETLDRAALLRELTRLRGEVKARSADAVHWQGQAEQASALADRLSAEKEGLRSQLEQTIREAADAQARAEADLKAHEEAARMHASELEQQLQQDYEQRTRDERTEASARIAALEHSIAHLRDSTSWRVTEPIRVIARRVRGRS</sequence>
<comment type="caution">
    <text evidence="2">The sequence shown here is derived from an EMBL/GenBank/DDBJ whole genome shotgun (WGS) entry which is preliminary data.</text>
</comment>
<feature type="region of interest" description="Disordered" evidence="1">
    <location>
        <begin position="313"/>
        <end position="336"/>
    </location>
</feature>
<evidence type="ECO:0008006" key="4">
    <source>
        <dbReference type="Google" id="ProtNLM"/>
    </source>
</evidence>
<accession>A0ABU1LLE0</accession>
<feature type="compositionally biased region" description="Polar residues" evidence="1">
    <location>
        <begin position="215"/>
        <end position="235"/>
    </location>
</feature>
<feature type="region of interest" description="Disordered" evidence="1">
    <location>
        <begin position="205"/>
        <end position="235"/>
    </location>
</feature>
<dbReference type="InterPro" id="IPR027417">
    <property type="entry name" value="P-loop_NTPase"/>
</dbReference>
<dbReference type="RefSeq" id="WP_310118843.1">
    <property type="nucleotide sequence ID" value="NZ_JAVDQV010000002.1"/>
</dbReference>
<dbReference type="EMBL" id="JAVDRP010000002">
    <property type="protein sequence ID" value="MDR6407566.1"/>
    <property type="molecule type" value="Genomic_DNA"/>
</dbReference>
<dbReference type="Proteomes" id="UP001264340">
    <property type="component" value="Unassembled WGS sequence"/>
</dbReference>
<feature type="compositionally biased region" description="Basic and acidic residues" evidence="1">
    <location>
        <begin position="313"/>
        <end position="322"/>
    </location>
</feature>
<gene>
    <name evidence="2" type="ORF">J2804_000954</name>
</gene>
<proteinExistence type="predicted"/>
<dbReference type="SUPFAM" id="SSF52540">
    <property type="entry name" value="P-loop containing nucleoside triphosphate hydrolases"/>
    <property type="match status" value="1"/>
</dbReference>
<protein>
    <recommendedName>
        <fullName evidence="4">Sulfotransferase family protein</fullName>
    </recommendedName>
</protein>
<evidence type="ECO:0000313" key="3">
    <source>
        <dbReference type="Proteomes" id="UP001264340"/>
    </source>
</evidence>
<evidence type="ECO:0000313" key="2">
    <source>
        <dbReference type="EMBL" id="MDR6407566.1"/>
    </source>
</evidence>
<name>A0ABU1LLE0_9BURK</name>
<reference evidence="2 3" key="1">
    <citation type="submission" date="2023-07" db="EMBL/GenBank/DDBJ databases">
        <title>Sorghum-associated microbial communities from plants grown in Nebraska, USA.</title>
        <authorList>
            <person name="Schachtman D."/>
        </authorList>
    </citation>
    <scope>NUCLEOTIDE SEQUENCE [LARGE SCALE GENOMIC DNA]</scope>
    <source>
        <strain evidence="2 3">DS1316</strain>
    </source>
</reference>
<organism evidence="2 3">
    <name type="scientific">Paraburkholderia terricola</name>
    <dbReference type="NCBI Taxonomy" id="169427"/>
    <lineage>
        <taxon>Bacteria</taxon>
        <taxon>Pseudomonadati</taxon>
        <taxon>Pseudomonadota</taxon>
        <taxon>Betaproteobacteria</taxon>
        <taxon>Burkholderiales</taxon>
        <taxon>Burkholderiaceae</taxon>
        <taxon>Paraburkholderia</taxon>
    </lineage>
</organism>
<evidence type="ECO:0000256" key="1">
    <source>
        <dbReference type="SAM" id="MobiDB-lite"/>
    </source>
</evidence>
<keyword evidence="3" id="KW-1185">Reference proteome</keyword>